<feature type="domain" description="Helicase XPB/Ssl2 N-terminal" evidence="3">
    <location>
        <begin position="509"/>
        <end position="631"/>
    </location>
</feature>
<evidence type="ECO:0000256" key="1">
    <source>
        <dbReference type="SAM" id="MobiDB-lite"/>
    </source>
</evidence>
<evidence type="ECO:0000313" key="4">
    <source>
        <dbReference type="EMBL" id="CAB4847832.1"/>
    </source>
</evidence>
<dbReference type="Pfam" id="PF13280">
    <property type="entry name" value="WYL"/>
    <property type="match status" value="1"/>
</dbReference>
<accession>A0A6J7BQ96</accession>
<dbReference type="EMBL" id="CAFBIZ010000044">
    <property type="protein sequence ID" value="CAB4847832.1"/>
    <property type="molecule type" value="Genomic_DNA"/>
</dbReference>
<evidence type="ECO:0000259" key="2">
    <source>
        <dbReference type="Pfam" id="PF13280"/>
    </source>
</evidence>
<protein>
    <submittedName>
        <fullName evidence="4">Unannotated protein</fullName>
    </submittedName>
</protein>
<proteinExistence type="predicted"/>
<organism evidence="4">
    <name type="scientific">freshwater metagenome</name>
    <dbReference type="NCBI Taxonomy" id="449393"/>
    <lineage>
        <taxon>unclassified sequences</taxon>
        <taxon>metagenomes</taxon>
        <taxon>ecological metagenomes</taxon>
    </lineage>
</organism>
<feature type="domain" description="WYL" evidence="2">
    <location>
        <begin position="733"/>
        <end position="794"/>
    </location>
</feature>
<sequence>MATKRTTKATSPQGEAVRPRSLAEDLRRRTDDQIGALLEARPDLVHPVPADLGSLATRAGTGPSTARALDRLDLFALQVVTALGALPDPSSYADVLASLHGVPGTVLKPVIARLKTMALLWGDDDELHLVRPVREALGAHPAGLGPLMAESRRGVAPYAEDPTEVERVLSSAPDGARAALEKLVWGPPIGRVENADRPVDVDSARTPIEWLLAHHLMEPIAPDTVIVPREVALVLRAGVVVRDLAPLPPSSDHIDRSVDLVDRTAGQQAFTFVRLVENLLETWSFTPPSVLRSGGLAVRDLTRTAAELDLDEEGAALVIEIAYAAGLLGADGEVDEVWCPTPAFDSWRARTVAERWALLAQAWLLMTRTPVLVSGRDEAGSRVNALARDTDRALTPDARRALLDELVALEAGQSPSHTSLLARLRWRRPRRTSPLWQSVVESTPEEAERLGVTGLGALSTHGRALIASTTAEETSAEARAATRMPGRSPASTTVVAALTPLLPAPLDHVLLQADLTAVAPGPLESELAREMSLLADIESTGGATVYRFSDASLRRALDAGRSATDILATLHSRSRTPLPQPLEYLVTDVARRHGAIRVGLATAYVRCDDPTTVSEILADKRLAVLRLMRLADTVVASQAPLDIVLDRLREAGFSPSAENSEGAVVIRRPHERRTPAKPRPPRLSVEPAPPSVAMLTAAVRALRAGETAAANRPTSLPDGLGSGRLPRSTTSDTMAELRSALDKQNAVWIGYADSTGTTTERVVEPLRIDGGFLTAYDLRTAEVRTFTVARITGVSSIADPAL</sequence>
<feature type="compositionally biased region" description="Basic residues" evidence="1">
    <location>
        <begin position="667"/>
        <end position="680"/>
    </location>
</feature>
<dbReference type="InterPro" id="IPR032830">
    <property type="entry name" value="XPB/Ssl2_N"/>
</dbReference>
<dbReference type="PROSITE" id="PS52050">
    <property type="entry name" value="WYL"/>
    <property type="match status" value="1"/>
</dbReference>
<dbReference type="Pfam" id="PF13625">
    <property type="entry name" value="Helicase_C_3"/>
    <property type="match status" value="1"/>
</dbReference>
<dbReference type="AlphaFoldDB" id="A0A6J7BQ96"/>
<reference evidence="4" key="1">
    <citation type="submission" date="2020-05" db="EMBL/GenBank/DDBJ databases">
        <authorList>
            <person name="Chiriac C."/>
            <person name="Salcher M."/>
            <person name="Ghai R."/>
            <person name="Kavagutti S V."/>
        </authorList>
    </citation>
    <scope>NUCLEOTIDE SEQUENCE</scope>
</reference>
<feature type="region of interest" description="Disordered" evidence="1">
    <location>
        <begin position="658"/>
        <end position="688"/>
    </location>
</feature>
<feature type="region of interest" description="Disordered" evidence="1">
    <location>
        <begin position="706"/>
        <end position="729"/>
    </location>
</feature>
<feature type="region of interest" description="Disordered" evidence="1">
    <location>
        <begin position="1"/>
        <end position="24"/>
    </location>
</feature>
<gene>
    <name evidence="4" type="ORF">UFOPK3268_00491</name>
</gene>
<dbReference type="InterPro" id="IPR026881">
    <property type="entry name" value="WYL_dom"/>
</dbReference>
<name>A0A6J7BQ96_9ZZZZ</name>
<evidence type="ECO:0000259" key="3">
    <source>
        <dbReference type="Pfam" id="PF13625"/>
    </source>
</evidence>